<accession>A0A0K2T5L2</accession>
<organism evidence="1">
    <name type="scientific">Lepeophtheirus salmonis</name>
    <name type="common">Salmon louse</name>
    <name type="synonym">Caligus salmonis</name>
    <dbReference type="NCBI Taxonomy" id="72036"/>
    <lineage>
        <taxon>Eukaryota</taxon>
        <taxon>Metazoa</taxon>
        <taxon>Ecdysozoa</taxon>
        <taxon>Arthropoda</taxon>
        <taxon>Crustacea</taxon>
        <taxon>Multicrustacea</taxon>
        <taxon>Hexanauplia</taxon>
        <taxon>Copepoda</taxon>
        <taxon>Siphonostomatoida</taxon>
        <taxon>Caligidae</taxon>
        <taxon>Lepeophtheirus</taxon>
    </lineage>
</organism>
<proteinExistence type="predicted"/>
<reference evidence="1" key="1">
    <citation type="submission" date="2014-05" db="EMBL/GenBank/DDBJ databases">
        <authorList>
            <person name="Chronopoulou M."/>
        </authorList>
    </citation>
    <scope>NUCLEOTIDE SEQUENCE</scope>
    <source>
        <tissue evidence="1">Whole organism</tissue>
    </source>
</reference>
<sequence>MKLSCVRFSSSAKFSSCYTLLDIGIRAFLV</sequence>
<dbReference type="AlphaFoldDB" id="A0A0K2T5L2"/>
<name>A0A0K2T5L2_LEPSM</name>
<dbReference type="EMBL" id="HACA01003491">
    <property type="protein sequence ID" value="CDW20852.1"/>
    <property type="molecule type" value="Transcribed_RNA"/>
</dbReference>
<evidence type="ECO:0000313" key="1">
    <source>
        <dbReference type="EMBL" id="CDW20852.1"/>
    </source>
</evidence>
<protein>
    <submittedName>
        <fullName evidence="1">Uncharacterized protein</fullName>
    </submittedName>
</protein>